<accession>A0ABP8U9M3</accession>
<proteinExistence type="predicted"/>
<dbReference type="PANTHER" id="PTHR43591">
    <property type="entry name" value="METHYLTRANSFERASE"/>
    <property type="match status" value="1"/>
</dbReference>
<reference evidence="3" key="1">
    <citation type="journal article" date="2019" name="Int. J. Syst. Evol. Microbiol.">
        <title>The Global Catalogue of Microorganisms (GCM) 10K type strain sequencing project: providing services to taxonomists for standard genome sequencing and annotation.</title>
        <authorList>
            <consortium name="The Broad Institute Genomics Platform"/>
            <consortium name="The Broad Institute Genome Sequencing Center for Infectious Disease"/>
            <person name="Wu L."/>
            <person name="Ma J."/>
        </authorList>
    </citation>
    <scope>NUCLEOTIDE SEQUENCE [LARGE SCALE GENOMIC DNA]</scope>
    <source>
        <strain evidence="3">JCM 17939</strain>
    </source>
</reference>
<dbReference type="EMBL" id="BAABHK010000002">
    <property type="protein sequence ID" value="GAA4623855.1"/>
    <property type="molecule type" value="Genomic_DNA"/>
</dbReference>
<evidence type="ECO:0000313" key="3">
    <source>
        <dbReference type="Proteomes" id="UP001501442"/>
    </source>
</evidence>
<feature type="domain" description="Methyltransferase type 11" evidence="1">
    <location>
        <begin position="48"/>
        <end position="141"/>
    </location>
</feature>
<dbReference type="GO" id="GO:0032259">
    <property type="term" value="P:methylation"/>
    <property type="evidence" value="ECO:0007669"/>
    <property type="project" value="UniProtKB-KW"/>
</dbReference>
<dbReference type="GO" id="GO:0008168">
    <property type="term" value="F:methyltransferase activity"/>
    <property type="evidence" value="ECO:0007669"/>
    <property type="project" value="UniProtKB-KW"/>
</dbReference>
<keyword evidence="3" id="KW-1185">Reference proteome</keyword>
<keyword evidence="2" id="KW-0489">Methyltransferase</keyword>
<gene>
    <name evidence="2" type="ORF">GCM10023196_021740</name>
</gene>
<dbReference type="InterPro" id="IPR013216">
    <property type="entry name" value="Methyltransf_11"/>
</dbReference>
<dbReference type="CDD" id="cd02440">
    <property type="entry name" value="AdoMet_MTases"/>
    <property type="match status" value="1"/>
</dbReference>
<sequence length="268" mass="29547">MTEYALITEAQRKAWSIGDLGKLAARTSTLYAELLCEAIRLRPTERVLDVAAATGTTSIAAARRFCDVVAVDFVGDFLAKATHLAGCEDLELETHEADAEDLPFEDGDFDVVLSTFGVMFAPDQQRVADELLRVVRPTGRIGLTAWTPDGVIGRYAQTIGKYLQPPPGLRSPFEWGTEQRIRELFGGRIRSIKVARRAQPICYPSVEFAVEYFRAWYGPARAAFDRLDEAGRKALHDDMVAVWESTNEAGDGSLVAHADYLECVIATS</sequence>
<protein>
    <submittedName>
        <fullName evidence="2">Class I SAM-dependent methyltransferase</fullName>
    </submittedName>
</protein>
<dbReference type="InterPro" id="IPR029063">
    <property type="entry name" value="SAM-dependent_MTases_sf"/>
</dbReference>
<dbReference type="RefSeq" id="WP_345430546.1">
    <property type="nucleotide sequence ID" value="NZ_BAABHK010000002.1"/>
</dbReference>
<dbReference type="Proteomes" id="UP001501442">
    <property type="component" value="Unassembled WGS sequence"/>
</dbReference>
<organism evidence="2 3">
    <name type="scientific">Actinoallomurus vinaceus</name>
    <dbReference type="NCBI Taxonomy" id="1080074"/>
    <lineage>
        <taxon>Bacteria</taxon>
        <taxon>Bacillati</taxon>
        <taxon>Actinomycetota</taxon>
        <taxon>Actinomycetes</taxon>
        <taxon>Streptosporangiales</taxon>
        <taxon>Thermomonosporaceae</taxon>
        <taxon>Actinoallomurus</taxon>
    </lineage>
</organism>
<dbReference type="Pfam" id="PF08241">
    <property type="entry name" value="Methyltransf_11"/>
    <property type="match status" value="1"/>
</dbReference>
<evidence type="ECO:0000259" key="1">
    <source>
        <dbReference type="Pfam" id="PF08241"/>
    </source>
</evidence>
<name>A0ABP8U9M3_9ACTN</name>
<comment type="caution">
    <text evidence="2">The sequence shown here is derived from an EMBL/GenBank/DDBJ whole genome shotgun (WGS) entry which is preliminary data.</text>
</comment>
<dbReference type="Gene3D" id="3.40.50.150">
    <property type="entry name" value="Vaccinia Virus protein VP39"/>
    <property type="match status" value="1"/>
</dbReference>
<dbReference type="SUPFAM" id="SSF53335">
    <property type="entry name" value="S-adenosyl-L-methionine-dependent methyltransferases"/>
    <property type="match status" value="1"/>
</dbReference>
<evidence type="ECO:0000313" key="2">
    <source>
        <dbReference type="EMBL" id="GAA4623855.1"/>
    </source>
</evidence>
<keyword evidence="2" id="KW-0808">Transferase</keyword>
<dbReference type="PANTHER" id="PTHR43591:SF24">
    <property type="entry name" value="2-METHOXY-6-POLYPRENYL-1,4-BENZOQUINOL METHYLASE, MITOCHONDRIAL"/>
    <property type="match status" value="1"/>
</dbReference>